<dbReference type="EMBL" id="CP003876">
    <property type="protein sequence ID" value="AFU02823.1"/>
    <property type="molecule type" value="Genomic_DNA"/>
</dbReference>
<protein>
    <submittedName>
        <fullName evidence="3">Transposase IS204/IS1001/IS1096/IS1165 family protein</fullName>
    </submittedName>
</protein>
<feature type="domain" description="HTH IS21-type" evidence="2">
    <location>
        <begin position="292"/>
        <end position="357"/>
    </location>
</feature>
<dbReference type="Proteomes" id="UP000006304">
    <property type="component" value="Chromosome"/>
</dbReference>
<evidence type="ECO:0000256" key="1">
    <source>
        <dbReference type="SAM" id="MobiDB-lite"/>
    </source>
</evidence>
<evidence type="ECO:0000313" key="4">
    <source>
        <dbReference type="Proteomes" id="UP000006304"/>
    </source>
</evidence>
<dbReference type="InterPro" id="IPR047951">
    <property type="entry name" value="Transpos_ISL3"/>
</dbReference>
<reference evidence="3 4" key="1">
    <citation type="journal article" date="2012" name="J. Bacteriol.">
        <title>Complete genome sequence of Nocardia brasiliensis HUJEG-1.</title>
        <authorList>
            <person name="Vera-Cabrera L."/>
            <person name="Ortiz-Lopez R."/>
            <person name="Elizondo-Gonzalez R."/>
            <person name="Perez-Maya A.A."/>
            <person name="Ocampo-Candiani J."/>
        </authorList>
    </citation>
    <scope>NUCLEOTIDE SEQUENCE [LARGE SCALE GENOMIC DNA]</scope>
    <source>
        <strain evidence="4">ATCC 700358</strain>
    </source>
</reference>
<dbReference type="eggNOG" id="COG3464">
    <property type="taxonomic scope" value="Bacteria"/>
</dbReference>
<evidence type="ECO:0000259" key="2">
    <source>
        <dbReference type="PROSITE" id="PS50531"/>
    </source>
</evidence>
<dbReference type="STRING" id="1133849.O3I_024350"/>
<dbReference type="PANTHER" id="PTHR33498:SF1">
    <property type="entry name" value="TRANSPOSASE FOR INSERTION SEQUENCE ELEMENT IS1557"/>
    <property type="match status" value="1"/>
</dbReference>
<sequence length="529" mass="58383">MFPHLDGLQIAGMTSAGRRVNLDVRTRDDTAACPDCGTVSRRVHSRYRRRLSDTAITGREVVIRLQVRRLFCGNPDCGRRTFAEQVPGLAERHARRTSLLQRVLRAVALALGGRAGARMTGHLAATVSRMTLLRQIRALPDPDHATPRVLGVDDFALRRGHHYGTILIDIETRRPVEVLQDRTADTLAAWLRAHSGVEIVCRDRAGAHADGIAAGAPHALQVADRWHIWHNLGEAVERVVAHHRACLEIANSAQLQGDSKAMPPLGTEVAPAPEPAAPPEHRADKWAVRARERHTAVHTLLAEGVSLLQIGTRLGLARGTVRRFARAATVERLLVNNGTGRRPGILDEFKPYLHQRWNEGCTNATELFREIQPLGYRGSVKVLLNYLQPFRVAGQARPPARKPPSVRRVTGWIMSNPSRLDPAHRQQLDAILDASPELTTLVGHVRAFAAIMTELRGRELEKWMTAVDADDLPALHSFVRGLRRDHDAVTAGLTLPWSSGPVEGHVNRIKMIKSELSGRLAGRTGVLSR</sequence>
<dbReference type="AlphaFoldDB" id="K0ESS2"/>
<dbReference type="InterPro" id="IPR017894">
    <property type="entry name" value="HTH_IS21_transposase_type"/>
</dbReference>
<accession>K0ESS2</accession>
<dbReference type="Pfam" id="PF14690">
    <property type="entry name" value="Zn_ribbon_ISL3"/>
    <property type="match status" value="1"/>
</dbReference>
<dbReference type="eggNOG" id="COG4584">
    <property type="taxonomic scope" value="Bacteria"/>
</dbReference>
<organism evidence="3 4">
    <name type="scientific">Nocardia brasiliensis (strain ATCC 700358 / HUJEG-1)</name>
    <dbReference type="NCBI Taxonomy" id="1133849"/>
    <lineage>
        <taxon>Bacteria</taxon>
        <taxon>Bacillati</taxon>
        <taxon>Actinomycetota</taxon>
        <taxon>Actinomycetes</taxon>
        <taxon>Mycobacteriales</taxon>
        <taxon>Nocardiaceae</taxon>
        <taxon>Nocardia</taxon>
    </lineage>
</organism>
<gene>
    <name evidence="3" type="ORF">O3I_024350</name>
</gene>
<dbReference type="HOGENOM" id="CLU_029608_5_1_11"/>
<dbReference type="PANTHER" id="PTHR33498">
    <property type="entry name" value="TRANSPOSASE FOR INSERTION SEQUENCE ELEMENT IS1557"/>
    <property type="match status" value="1"/>
</dbReference>
<dbReference type="InterPro" id="IPR002560">
    <property type="entry name" value="Transposase_DDE"/>
</dbReference>
<proteinExistence type="predicted"/>
<evidence type="ECO:0000313" key="3">
    <source>
        <dbReference type="EMBL" id="AFU02823.1"/>
    </source>
</evidence>
<dbReference type="KEGG" id="nbr:O3I_024350"/>
<dbReference type="PROSITE" id="PS50531">
    <property type="entry name" value="HTH_IS21"/>
    <property type="match status" value="1"/>
</dbReference>
<dbReference type="Pfam" id="PF01610">
    <property type="entry name" value="DDE_Tnp_ISL3"/>
    <property type="match status" value="2"/>
</dbReference>
<dbReference type="NCBIfam" id="NF033550">
    <property type="entry name" value="transpos_ISL3"/>
    <property type="match status" value="1"/>
</dbReference>
<feature type="region of interest" description="Disordered" evidence="1">
    <location>
        <begin position="257"/>
        <end position="280"/>
    </location>
</feature>
<name>K0ESS2_NOCB7</name>
<dbReference type="InterPro" id="IPR029261">
    <property type="entry name" value="Transposase_Znf"/>
</dbReference>
<keyword evidence="4" id="KW-1185">Reference proteome</keyword>